<dbReference type="PANTHER" id="PTHR30004">
    <property type="entry name" value="4-HYDROXYTHREONINE-4-PHOSPHATE DEHYDROGENASE"/>
    <property type="match status" value="1"/>
</dbReference>
<gene>
    <name evidence="4" type="primary">pdxA</name>
    <name evidence="4" type="ORF">GD597_14935</name>
</gene>
<dbReference type="EMBL" id="WHPF01000010">
    <property type="protein sequence ID" value="NNV56765.1"/>
    <property type="molecule type" value="Genomic_DNA"/>
</dbReference>
<dbReference type="NCBIfam" id="TIGR00557">
    <property type="entry name" value="pdxA"/>
    <property type="match status" value="1"/>
</dbReference>
<dbReference type="AlphaFoldDB" id="A0A8J8JUX3"/>
<dbReference type="InterPro" id="IPR005255">
    <property type="entry name" value="PdxA_fam"/>
</dbReference>
<evidence type="ECO:0000313" key="4">
    <source>
        <dbReference type="EMBL" id="NNV56765.1"/>
    </source>
</evidence>
<proteinExistence type="predicted"/>
<protein>
    <submittedName>
        <fullName evidence="4">4-hydroxythreonine-4-phosphate dehydrogenase PdxA</fullName>
        <ecNumber evidence="4">1.1.1.262</ecNumber>
    </submittedName>
</protein>
<dbReference type="GO" id="GO:0050570">
    <property type="term" value="F:4-hydroxythreonine-4-phosphate dehydrogenase activity"/>
    <property type="evidence" value="ECO:0007669"/>
    <property type="project" value="UniProtKB-EC"/>
</dbReference>
<name>A0A8J8JUX3_9BACT</name>
<organism evidence="4 5">
    <name type="scientific">Limnovirga soli</name>
    <dbReference type="NCBI Taxonomy" id="2656915"/>
    <lineage>
        <taxon>Bacteria</taxon>
        <taxon>Pseudomonadati</taxon>
        <taxon>Bacteroidota</taxon>
        <taxon>Chitinophagia</taxon>
        <taxon>Chitinophagales</taxon>
        <taxon>Chitinophagaceae</taxon>
        <taxon>Limnovirga</taxon>
    </lineage>
</organism>
<evidence type="ECO:0000256" key="2">
    <source>
        <dbReference type="ARBA" id="ARBA00023002"/>
    </source>
</evidence>
<sequence>MNVEMHKPVVGFSCGDINGIGIELIIKSLSDSRITDVCIPVVFASNKSINFYRKVLPDINFAYQSIKDFSRLNPKQVNVYNCWEEEVQITPGQLTELGGKYALSSLEQATKALKAGHIQALVTAPIHKKNIQSEAFNYSGHTPYLKAFFEVNDVVMLMVASNMRVALVTEHVPVSGIAQNITKANVMGKLKILHASLQKDFGIDKPKIAVLGLNPHAGDEGLIGNEEETILKPALKEARHQNILAFGPYSADAFFARGQHEKFDAVLAMYHDQGLIPFKSLAHGEGVNFTAGLPVVRTSPDHGTAFDIAGKGIADHLSFLEAMYTALDIVNARSRYADMHKNPLRKMSAMIVANAQDEVIKEDTSG</sequence>
<evidence type="ECO:0000256" key="3">
    <source>
        <dbReference type="ARBA" id="ARBA00023027"/>
    </source>
</evidence>
<evidence type="ECO:0000313" key="5">
    <source>
        <dbReference type="Proteomes" id="UP000598971"/>
    </source>
</evidence>
<dbReference type="EC" id="1.1.1.262" evidence="4"/>
<comment type="caution">
    <text evidence="4">The sequence shown here is derived from an EMBL/GenBank/DDBJ whole genome shotgun (WGS) entry which is preliminary data.</text>
</comment>
<keyword evidence="5" id="KW-1185">Reference proteome</keyword>
<evidence type="ECO:0000256" key="1">
    <source>
        <dbReference type="ARBA" id="ARBA00022723"/>
    </source>
</evidence>
<reference evidence="4" key="1">
    <citation type="submission" date="2019-10" db="EMBL/GenBank/DDBJ databases">
        <title>Draft genome sequence of Panacibacter sp. KCS-6.</title>
        <authorList>
            <person name="Yim K.J."/>
        </authorList>
    </citation>
    <scope>NUCLEOTIDE SEQUENCE</scope>
    <source>
        <strain evidence="4">KCS-6</strain>
    </source>
</reference>
<keyword evidence="2 4" id="KW-0560">Oxidoreductase</keyword>
<dbReference type="Proteomes" id="UP000598971">
    <property type="component" value="Unassembled WGS sequence"/>
</dbReference>
<dbReference type="Pfam" id="PF04166">
    <property type="entry name" value="PdxA"/>
    <property type="match status" value="1"/>
</dbReference>
<dbReference type="RefSeq" id="WP_171608703.1">
    <property type="nucleotide sequence ID" value="NZ_WHPF01000010.1"/>
</dbReference>
<dbReference type="Gene3D" id="3.40.718.10">
    <property type="entry name" value="Isopropylmalate Dehydrogenase"/>
    <property type="match status" value="1"/>
</dbReference>
<keyword evidence="3" id="KW-0520">NAD</keyword>
<accession>A0A8J8JUX3</accession>
<dbReference type="PANTHER" id="PTHR30004:SF6">
    <property type="entry name" value="D-THREONATE 4-PHOSPHATE DEHYDROGENASE"/>
    <property type="match status" value="1"/>
</dbReference>
<dbReference type="GO" id="GO:0046872">
    <property type="term" value="F:metal ion binding"/>
    <property type="evidence" value="ECO:0007669"/>
    <property type="project" value="UniProtKB-KW"/>
</dbReference>
<dbReference type="GO" id="GO:0051287">
    <property type="term" value="F:NAD binding"/>
    <property type="evidence" value="ECO:0007669"/>
    <property type="project" value="InterPro"/>
</dbReference>
<keyword evidence="1" id="KW-0479">Metal-binding</keyword>
<dbReference type="SUPFAM" id="SSF53659">
    <property type="entry name" value="Isocitrate/Isopropylmalate dehydrogenase-like"/>
    <property type="match status" value="1"/>
</dbReference>